<organism evidence="1 2">
    <name type="scientific">Pannonibacter tanglangensis</name>
    <dbReference type="NCBI Taxonomy" id="2750084"/>
    <lineage>
        <taxon>Bacteria</taxon>
        <taxon>Pseudomonadati</taxon>
        <taxon>Pseudomonadota</taxon>
        <taxon>Alphaproteobacteria</taxon>
        <taxon>Hyphomicrobiales</taxon>
        <taxon>Stappiaceae</taxon>
        <taxon>Pannonibacter</taxon>
    </lineage>
</organism>
<accession>A0A7X5F2G8</accession>
<dbReference type="GO" id="GO:0010181">
    <property type="term" value="F:FMN binding"/>
    <property type="evidence" value="ECO:0007669"/>
    <property type="project" value="InterPro"/>
</dbReference>
<sequence>MFFAPGEHKAAGLSHNPFKALVAPRPIGWISTLDAEGRANLAPYSFFNAVDDAPPIVMFSSSGWKNTVANVEATGEFVCNIATEDLARQMNTTSASVPAGVDEFELAGLAKAPSRLVRAPRVAAAKAALECRLLQVVELTALDGTACDARVVFGQVIGLHVSEDVVVDGRIDMARLGLLARLGYMDYAVTREVFAMNRPGA</sequence>
<evidence type="ECO:0000313" key="1">
    <source>
        <dbReference type="EMBL" id="NBN77289.1"/>
    </source>
</evidence>
<keyword evidence="2" id="KW-1185">Reference proteome</keyword>
<proteinExistence type="predicted"/>
<protein>
    <submittedName>
        <fullName evidence="1">Flavin reductase family protein</fullName>
    </submittedName>
</protein>
<dbReference type="RefSeq" id="WP_161675634.1">
    <property type="nucleotide sequence ID" value="NZ_JAABLP010000002.1"/>
</dbReference>
<comment type="caution">
    <text evidence="1">The sequence shown here is derived from an EMBL/GenBank/DDBJ whole genome shotgun (WGS) entry which is preliminary data.</text>
</comment>
<gene>
    <name evidence="1" type="ORF">GWI72_03285</name>
</gene>
<dbReference type="PANTHER" id="PTHR43812:SF2">
    <property type="entry name" value="FLAVIN REDUCTASE LIKE DOMAIN-CONTAINING PROTEIN"/>
    <property type="match status" value="1"/>
</dbReference>
<dbReference type="InterPro" id="IPR012349">
    <property type="entry name" value="Split_barrel_FMN-bd"/>
</dbReference>
<dbReference type="GO" id="GO:0016646">
    <property type="term" value="F:oxidoreductase activity, acting on the CH-NH group of donors, NAD or NADP as acceptor"/>
    <property type="evidence" value="ECO:0007669"/>
    <property type="project" value="UniProtKB-ARBA"/>
</dbReference>
<dbReference type="Proteomes" id="UP000586722">
    <property type="component" value="Unassembled WGS sequence"/>
</dbReference>
<reference evidence="1 2" key="1">
    <citation type="submission" date="2020-01" db="EMBL/GenBank/DDBJ databases">
        <authorList>
            <person name="Peng S.Y."/>
            <person name="Li J."/>
            <person name="Wang M."/>
            <person name="Wang L."/>
            <person name="Wang C.Q."/>
            <person name="Wang J.R."/>
        </authorList>
    </citation>
    <scope>NUCLEOTIDE SEQUENCE [LARGE SCALE GENOMIC DNA]</scope>
    <source>
        <strain evidence="1 2">XCT-53</strain>
    </source>
</reference>
<dbReference type="SMART" id="SM00903">
    <property type="entry name" value="Flavin_Reduct"/>
    <property type="match status" value="1"/>
</dbReference>
<dbReference type="Gene3D" id="2.30.110.10">
    <property type="entry name" value="Electron Transport, Fmn-binding Protein, Chain A"/>
    <property type="match status" value="1"/>
</dbReference>
<evidence type="ECO:0000313" key="2">
    <source>
        <dbReference type="Proteomes" id="UP000586722"/>
    </source>
</evidence>
<dbReference type="EMBL" id="JAABLQ010000001">
    <property type="protein sequence ID" value="NBN77289.1"/>
    <property type="molecule type" value="Genomic_DNA"/>
</dbReference>
<name>A0A7X5F2G8_9HYPH</name>
<dbReference type="InterPro" id="IPR002563">
    <property type="entry name" value="Flavin_Rdtase-like_dom"/>
</dbReference>
<dbReference type="PANTHER" id="PTHR43812">
    <property type="entry name" value="BLR2425 PROTEIN"/>
    <property type="match status" value="1"/>
</dbReference>
<dbReference type="Pfam" id="PF01613">
    <property type="entry name" value="Flavin_Reduct"/>
    <property type="match status" value="1"/>
</dbReference>
<dbReference type="AlphaFoldDB" id="A0A7X5F2G8"/>
<dbReference type="SUPFAM" id="SSF50475">
    <property type="entry name" value="FMN-binding split barrel"/>
    <property type="match status" value="1"/>
</dbReference>